<dbReference type="GO" id="GO:0018580">
    <property type="term" value="F:nitronate monooxygenase activity"/>
    <property type="evidence" value="ECO:0007669"/>
    <property type="project" value="InterPro"/>
</dbReference>
<comment type="caution">
    <text evidence="4">The sequence shown here is derived from an EMBL/GenBank/DDBJ whole genome shotgun (WGS) entry which is preliminary data.</text>
</comment>
<dbReference type="EMBL" id="VSIX01000054">
    <property type="protein sequence ID" value="TYB31114.1"/>
    <property type="molecule type" value="Genomic_DNA"/>
</dbReference>
<gene>
    <name evidence="4" type="ORF">FXF47_05610</name>
</gene>
<keyword evidence="5" id="KW-1185">Reference proteome</keyword>
<evidence type="ECO:0000256" key="3">
    <source>
        <dbReference type="ARBA" id="ARBA00023002"/>
    </source>
</evidence>
<dbReference type="AlphaFoldDB" id="A0A5D0MBG0"/>
<dbReference type="SUPFAM" id="SSF51412">
    <property type="entry name" value="Inosine monophosphate dehydrogenase (IMPDH)"/>
    <property type="match status" value="1"/>
</dbReference>
<keyword evidence="3" id="KW-0560">Oxidoreductase</keyword>
<dbReference type="CDD" id="cd04730">
    <property type="entry name" value="NPD_like"/>
    <property type="match status" value="1"/>
</dbReference>
<evidence type="ECO:0000256" key="2">
    <source>
        <dbReference type="ARBA" id="ARBA00022643"/>
    </source>
</evidence>
<evidence type="ECO:0000313" key="4">
    <source>
        <dbReference type="EMBL" id="TYB31114.1"/>
    </source>
</evidence>
<protein>
    <submittedName>
        <fullName evidence="4">Nitronate monooxygenase</fullName>
    </submittedName>
</protein>
<accession>A0A5D0MBG0</accession>
<dbReference type="InterPro" id="IPR004136">
    <property type="entry name" value="NMO"/>
</dbReference>
<sequence>MNLPKLKIGNLVAKLPVIQGGMGIGVSLSKLSSAVANEGGIGIISGAQTGFREKNFRTDNNRANVNGIIKEIKKARNLSPNGILGINILKASNNYFELVKTAVKEKIDLIISGAGLPIKLPSFVKNTKTKIVPIISSGRAAKLITKVWKKRYDYLPDAIVVEGKKAGGHLGFKKKDLDNNSIKPLKEIVKDVINVINPFEQKHNQKIPIIAAGGIYTGEDIKDFLEIGASGVQMATRFVAAEECDADIEFKKAYINATKEDICFIESPVGMPGRVIKNHFVEKYTNNNLDSVDSCYKCLKRCNPKTALFCITDALIKAVNGDTENGLIFIGENGYRVNKISTVKEIFEDIKKSFDLKKEKLNSLI</sequence>
<dbReference type="InterPro" id="IPR013785">
    <property type="entry name" value="Aldolase_TIM"/>
</dbReference>
<dbReference type="Proteomes" id="UP000324143">
    <property type="component" value="Unassembled WGS sequence"/>
</dbReference>
<keyword evidence="2" id="KW-0288">FMN</keyword>
<reference evidence="4" key="1">
    <citation type="submission" date="2019-08" db="EMBL/GenBank/DDBJ databases">
        <title>Genomic characterization of a novel candidate phylum (ARYD3) from a high temperature, high salinity tertiary oil reservoir in north central Oklahoma, USA.</title>
        <authorList>
            <person name="Youssef N.H."/>
            <person name="Yadav A."/>
            <person name="Elshahed M.S."/>
        </authorList>
    </citation>
    <scope>NUCLEOTIDE SEQUENCE [LARGE SCALE GENOMIC DNA]</scope>
    <source>
        <strain evidence="4">ARYD3</strain>
    </source>
</reference>
<organism evidence="4 5">
    <name type="scientific">Candidatus Mcinerneyibacterium aminivorans</name>
    <dbReference type="NCBI Taxonomy" id="2703815"/>
    <lineage>
        <taxon>Bacteria</taxon>
        <taxon>Candidatus Macinerneyibacteriota</taxon>
        <taxon>Candidatus Mcinerneyibacteria</taxon>
        <taxon>Candidatus Mcinerneyibacteriales</taxon>
        <taxon>Candidatus Mcinerneyibacteriaceae</taxon>
        <taxon>Candidatus Mcinerneyibacterium</taxon>
    </lineage>
</organism>
<dbReference type="Gene3D" id="3.20.20.70">
    <property type="entry name" value="Aldolase class I"/>
    <property type="match status" value="1"/>
</dbReference>
<dbReference type="PANTHER" id="PTHR32332:SF18">
    <property type="entry name" value="2-NITROPROPANE DIOXYGENASE"/>
    <property type="match status" value="1"/>
</dbReference>
<name>A0A5D0MBG0_9BACT</name>
<proteinExistence type="predicted"/>
<dbReference type="Pfam" id="PF03060">
    <property type="entry name" value="NMO"/>
    <property type="match status" value="1"/>
</dbReference>
<keyword evidence="1" id="KW-0285">Flavoprotein</keyword>
<evidence type="ECO:0000256" key="1">
    <source>
        <dbReference type="ARBA" id="ARBA00022630"/>
    </source>
</evidence>
<dbReference type="PANTHER" id="PTHR32332">
    <property type="entry name" value="2-NITROPROPANE DIOXYGENASE"/>
    <property type="match status" value="1"/>
</dbReference>
<evidence type="ECO:0000313" key="5">
    <source>
        <dbReference type="Proteomes" id="UP000324143"/>
    </source>
</evidence>
<keyword evidence="4" id="KW-0503">Monooxygenase</keyword>